<sequence length="458" mass="51682">MKNFKKLLFSFLFFALTFSANAQLWKKLKKKAQQKLENKIEKEADKKVDSILYGKKKTSKTEAPKTNTADERLKSYGSASINHTNLYGSFSVNDLSKTKVNKQGKKVTITGFWRTSDADVFDGYILTIKNVENIDDLKNKTVKIPEEATLKLAYNALVKGKYTYERGQEHAPQNFEVIAGTSTITFNKDNNVSLNFSGDVKLVNHKDNEDFVNNTPAVINGMINTTEPEYTITKEIKTKEKDAVDALSKDEKMAMFNKAVPTVNIPSSFSFNKSIELKMTDDRGDSQNIVFLTGSYPDIYGISINAEEMQGQEMLVVNTPKSSTMFMNMAGMKIKKSTSLAQMGNQFNMEDKLPEEGDFEYKKTGKTKTIIGYLCEEVKVDYDYTNSKGSVSFWVSEDFPIQNKALPMLGMKMNNPYFSGFVLEMNSSHQGKEFTMQVVSVSDKSVNINTNDYKKMGF</sequence>
<keyword evidence="4" id="KW-1185">Reference proteome</keyword>
<feature type="signal peptide" evidence="1">
    <location>
        <begin position="1"/>
        <end position="22"/>
    </location>
</feature>
<evidence type="ECO:0000313" key="4">
    <source>
        <dbReference type="Proteomes" id="UP000092612"/>
    </source>
</evidence>
<accession>A0A1B8TUW8</accession>
<dbReference type="STRING" id="996801.BW723_04575"/>
<organism evidence="3 4">
    <name type="scientific">Polaribacter reichenbachii</name>
    <dbReference type="NCBI Taxonomy" id="996801"/>
    <lineage>
        <taxon>Bacteria</taxon>
        <taxon>Pseudomonadati</taxon>
        <taxon>Bacteroidota</taxon>
        <taxon>Flavobacteriia</taxon>
        <taxon>Flavobacteriales</taxon>
        <taxon>Flavobacteriaceae</taxon>
    </lineage>
</organism>
<dbReference type="OrthoDB" id="1524221at2"/>
<dbReference type="AlphaFoldDB" id="A0A1B8TUW8"/>
<dbReference type="Proteomes" id="UP000092612">
    <property type="component" value="Unassembled WGS sequence"/>
</dbReference>
<dbReference type="Pfam" id="PF14371">
    <property type="entry name" value="DUF4412"/>
    <property type="match status" value="1"/>
</dbReference>
<protein>
    <recommendedName>
        <fullName evidence="2">DUF4412 domain-containing protein</fullName>
    </recommendedName>
</protein>
<proteinExistence type="predicted"/>
<dbReference type="RefSeq" id="WP_068361645.1">
    <property type="nucleotide sequence ID" value="NZ_CP019337.1"/>
</dbReference>
<reference evidence="4" key="1">
    <citation type="submission" date="2016-02" db="EMBL/GenBank/DDBJ databases">
        <title>Paenibacillus sp. LPB0068, isolated from Crassostrea gigas.</title>
        <authorList>
            <person name="Shin S.-K."/>
            <person name="Yi H."/>
        </authorList>
    </citation>
    <scope>NUCLEOTIDE SEQUENCE [LARGE SCALE GENOMIC DNA]</scope>
    <source>
        <strain evidence="4">KCTC 23969</strain>
    </source>
</reference>
<gene>
    <name evidence="3" type="ORF">LPB301_11135</name>
</gene>
<dbReference type="KEGG" id="prn:BW723_04575"/>
<evidence type="ECO:0000259" key="2">
    <source>
        <dbReference type="Pfam" id="PF14371"/>
    </source>
</evidence>
<evidence type="ECO:0000256" key="1">
    <source>
        <dbReference type="SAM" id="SignalP"/>
    </source>
</evidence>
<feature type="chain" id="PRO_5008615668" description="DUF4412 domain-containing protein" evidence="1">
    <location>
        <begin position="23"/>
        <end position="458"/>
    </location>
</feature>
<dbReference type="EMBL" id="LSFL01000035">
    <property type="protein sequence ID" value="OBY63368.1"/>
    <property type="molecule type" value="Genomic_DNA"/>
</dbReference>
<feature type="domain" description="DUF4412" evidence="2">
    <location>
        <begin position="273"/>
        <end position="447"/>
    </location>
</feature>
<dbReference type="InterPro" id="IPR025524">
    <property type="entry name" value="DUF4412"/>
</dbReference>
<keyword evidence="1" id="KW-0732">Signal</keyword>
<evidence type="ECO:0000313" key="3">
    <source>
        <dbReference type="EMBL" id="OBY63368.1"/>
    </source>
</evidence>
<name>A0A1B8TUW8_9FLAO</name>
<comment type="caution">
    <text evidence="3">The sequence shown here is derived from an EMBL/GenBank/DDBJ whole genome shotgun (WGS) entry which is preliminary data.</text>
</comment>